<evidence type="ECO:0000313" key="8">
    <source>
        <dbReference type="Proteomes" id="UP001519460"/>
    </source>
</evidence>
<keyword evidence="3" id="KW-0964">Secreted</keyword>
<dbReference type="EMBL" id="JACVVK020000031">
    <property type="protein sequence ID" value="KAK7501463.1"/>
    <property type="molecule type" value="Genomic_DNA"/>
</dbReference>
<feature type="domain" description="PLAT" evidence="6">
    <location>
        <begin position="252"/>
        <end position="383"/>
    </location>
</feature>
<proteinExistence type="inferred from homology"/>
<evidence type="ECO:0000259" key="6">
    <source>
        <dbReference type="PROSITE" id="PS50095"/>
    </source>
</evidence>
<comment type="similarity">
    <text evidence="2 5">Belongs to the AB hydrolase superfamily. Lipase family.</text>
</comment>
<dbReference type="InterPro" id="IPR000734">
    <property type="entry name" value="TAG_lipase"/>
</dbReference>
<dbReference type="SUPFAM" id="SSF49723">
    <property type="entry name" value="Lipase/lipooxygenase domain (PLAT/LH2 domain)"/>
    <property type="match status" value="1"/>
</dbReference>
<sequence>MSDIKDELLKQGDYNVVIVDWGHGSMALYGQASANTRVVGAQIAQLIKFLQANTEARPEDMHIIGHSLGSHVAGYAGERLQYLGRITGLDPAQPFFEHMDKAVRLDPTDALFVDVIHTDGDRFYSTDFGLGMDEPCGHVDYFPNGGHDQPGCEADPITHWAHEGLIAGTSEFVACNHLRSYHFFNETINSVCPFEAYRCDSEDDFNSGKCVPCSGEACGFMGLHADRTKPAGGATNVKYYLKTGTSWPYCRYHYKVSLDFAASSNGYESEERGQMFVHLTGSTGQTHTVQVTDSSVYFKSGQTYTYLLTSPTDLGDIHDVTLRWHHASAVLDVGSWNLLGLRHPQLAIDAVHVSSGETHTTFNFCEHGTSVETDHSQVFSRKC</sequence>
<evidence type="ECO:0000256" key="4">
    <source>
        <dbReference type="PROSITE-ProRule" id="PRU00152"/>
    </source>
</evidence>
<dbReference type="InterPro" id="IPR036392">
    <property type="entry name" value="PLAT/LH2_dom_sf"/>
</dbReference>
<dbReference type="InterPro" id="IPR001024">
    <property type="entry name" value="PLAT/LH2_dom"/>
</dbReference>
<evidence type="ECO:0000256" key="3">
    <source>
        <dbReference type="ARBA" id="ARBA00022525"/>
    </source>
</evidence>
<dbReference type="SUPFAM" id="SSF53474">
    <property type="entry name" value="alpha/beta-Hydrolases"/>
    <property type="match status" value="1"/>
</dbReference>
<dbReference type="AlphaFoldDB" id="A0ABD0LQE9"/>
<dbReference type="Pfam" id="PF00151">
    <property type="entry name" value="Lipase"/>
    <property type="match status" value="1"/>
</dbReference>
<dbReference type="Gene3D" id="3.40.50.1820">
    <property type="entry name" value="alpha/beta hydrolase"/>
    <property type="match status" value="1"/>
</dbReference>
<gene>
    <name evidence="7" type="ORF">BaRGS_00007267</name>
</gene>
<dbReference type="PRINTS" id="PR00821">
    <property type="entry name" value="TAGLIPASE"/>
</dbReference>
<reference evidence="7 8" key="1">
    <citation type="journal article" date="2023" name="Sci. Data">
        <title>Genome assembly of the Korean intertidal mud-creeper Batillaria attramentaria.</title>
        <authorList>
            <person name="Patra A.K."/>
            <person name="Ho P.T."/>
            <person name="Jun S."/>
            <person name="Lee S.J."/>
            <person name="Kim Y."/>
            <person name="Won Y.J."/>
        </authorList>
    </citation>
    <scope>NUCLEOTIDE SEQUENCE [LARGE SCALE GENOMIC DNA]</scope>
    <source>
        <strain evidence="7">Wonlab-2016</strain>
    </source>
</reference>
<organism evidence="7 8">
    <name type="scientific">Batillaria attramentaria</name>
    <dbReference type="NCBI Taxonomy" id="370345"/>
    <lineage>
        <taxon>Eukaryota</taxon>
        <taxon>Metazoa</taxon>
        <taxon>Spiralia</taxon>
        <taxon>Lophotrochozoa</taxon>
        <taxon>Mollusca</taxon>
        <taxon>Gastropoda</taxon>
        <taxon>Caenogastropoda</taxon>
        <taxon>Sorbeoconcha</taxon>
        <taxon>Cerithioidea</taxon>
        <taxon>Batillariidae</taxon>
        <taxon>Batillaria</taxon>
    </lineage>
</organism>
<dbReference type="CDD" id="cd00707">
    <property type="entry name" value="Pancreat_lipase_like"/>
    <property type="match status" value="1"/>
</dbReference>
<comment type="subcellular location">
    <subcellularLocation>
        <location evidence="1">Secreted</location>
    </subcellularLocation>
</comment>
<name>A0ABD0LQE9_9CAEN</name>
<dbReference type="PANTHER" id="PTHR11610">
    <property type="entry name" value="LIPASE"/>
    <property type="match status" value="1"/>
</dbReference>
<evidence type="ECO:0000256" key="5">
    <source>
        <dbReference type="RuleBase" id="RU004262"/>
    </source>
</evidence>
<accession>A0ABD0LQE9</accession>
<evidence type="ECO:0000256" key="2">
    <source>
        <dbReference type="ARBA" id="ARBA00010701"/>
    </source>
</evidence>
<dbReference type="PANTHER" id="PTHR11610:SF173">
    <property type="entry name" value="LIPASE DOMAIN-CONTAINING PROTEIN-RELATED"/>
    <property type="match status" value="1"/>
</dbReference>
<dbReference type="Gene3D" id="2.60.60.20">
    <property type="entry name" value="PLAT/LH2 domain"/>
    <property type="match status" value="1"/>
</dbReference>
<dbReference type="PROSITE" id="PS50095">
    <property type="entry name" value="PLAT"/>
    <property type="match status" value="1"/>
</dbReference>
<protein>
    <recommendedName>
        <fullName evidence="6">PLAT domain-containing protein</fullName>
    </recommendedName>
</protein>
<dbReference type="InterPro" id="IPR013818">
    <property type="entry name" value="Lipase"/>
</dbReference>
<comment type="caution">
    <text evidence="7">The sequence shown here is derived from an EMBL/GenBank/DDBJ whole genome shotgun (WGS) entry which is preliminary data.</text>
</comment>
<dbReference type="GO" id="GO:0005576">
    <property type="term" value="C:extracellular region"/>
    <property type="evidence" value="ECO:0007669"/>
    <property type="project" value="UniProtKB-SubCell"/>
</dbReference>
<dbReference type="InterPro" id="IPR033906">
    <property type="entry name" value="Lipase_N"/>
</dbReference>
<evidence type="ECO:0000256" key="1">
    <source>
        <dbReference type="ARBA" id="ARBA00004613"/>
    </source>
</evidence>
<dbReference type="InterPro" id="IPR029058">
    <property type="entry name" value="AB_hydrolase_fold"/>
</dbReference>
<comment type="caution">
    <text evidence="4">Lacks conserved residue(s) required for the propagation of feature annotation.</text>
</comment>
<keyword evidence="8" id="KW-1185">Reference proteome</keyword>
<dbReference type="Pfam" id="PF01477">
    <property type="entry name" value="PLAT"/>
    <property type="match status" value="1"/>
</dbReference>
<evidence type="ECO:0000313" key="7">
    <source>
        <dbReference type="EMBL" id="KAK7501463.1"/>
    </source>
</evidence>
<dbReference type="Proteomes" id="UP001519460">
    <property type="component" value="Unassembled WGS sequence"/>
</dbReference>